<reference evidence="1" key="1">
    <citation type="submission" date="2021-01" db="EMBL/GenBank/DDBJ databases">
        <title>Adiantum capillus-veneris genome.</title>
        <authorList>
            <person name="Fang Y."/>
            <person name="Liao Q."/>
        </authorList>
    </citation>
    <scope>NUCLEOTIDE SEQUENCE</scope>
    <source>
        <strain evidence="1">H3</strain>
        <tissue evidence="1">Leaf</tissue>
    </source>
</reference>
<name>A0A9D4U5K0_ADICA</name>
<accession>A0A9D4U5K0</accession>
<evidence type="ECO:0000313" key="1">
    <source>
        <dbReference type="EMBL" id="KAI5061398.1"/>
    </source>
</evidence>
<sequence>MHAATSLPGLDDGAGEEVRVKSCNGGDGVKAVSHRRERKRMQARSRGWGERLRLFLFKLNFSDHNSKAIVLGWLACRASPWKATSSILRQCSLQFFWCTTD</sequence>
<evidence type="ECO:0000313" key="2">
    <source>
        <dbReference type="Proteomes" id="UP000886520"/>
    </source>
</evidence>
<gene>
    <name evidence="1" type="ORF">GOP47_0023903</name>
</gene>
<organism evidence="1 2">
    <name type="scientific">Adiantum capillus-veneris</name>
    <name type="common">Maidenhair fern</name>
    <dbReference type="NCBI Taxonomy" id="13818"/>
    <lineage>
        <taxon>Eukaryota</taxon>
        <taxon>Viridiplantae</taxon>
        <taxon>Streptophyta</taxon>
        <taxon>Embryophyta</taxon>
        <taxon>Tracheophyta</taxon>
        <taxon>Polypodiopsida</taxon>
        <taxon>Polypodiidae</taxon>
        <taxon>Polypodiales</taxon>
        <taxon>Pteridineae</taxon>
        <taxon>Pteridaceae</taxon>
        <taxon>Vittarioideae</taxon>
        <taxon>Adiantum</taxon>
    </lineage>
</organism>
<dbReference type="Proteomes" id="UP000886520">
    <property type="component" value="Chromosome 23"/>
</dbReference>
<comment type="caution">
    <text evidence="1">The sequence shown here is derived from an EMBL/GenBank/DDBJ whole genome shotgun (WGS) entry which is preliminary data.</text>
</comment>
<dbReference type="EMBL" id="JABFUD020000023">
    <property type="protein sequence ID" value="KAI5061398.1"/>
    <property type="molecule type" value="Genomic_DNA"/>
</dbReference>
<proteinExistence type="predicted"/>
<protein>
    <submittedName>
        <fullName evidence="1">Uncharacterized protein</fullName>
    </submittedName>
</protein>
<dbReference type="AlphaFoldDB" id="A0A9D4U5K0"/>
<keyword evidence="2" id="KW-1185">Reference proteome</keyword>